<comment type="similarity">
    <text evidence="10 11">Belongs to the TonB-dependent receptor family.</text>
</comment>
<evidence type="ECO:0000313" key="15">
    <source>
        <dbReference type="EMBL" id="QJR36902.1"/>
    </source>
</evidence>
<evidence type="ECO:0000256" key="10">
    <source>
        <dbReference type="PROSITE-ProRule" id="PRU01360"/>
    </source>
</evidence>
<gene>
    <name evidence="15" type="ORF">HKW67_15970</name>
</gene>
<keyword evidence="7 10" id="KW-0472">Membrane</keyword>
<dbReference type="InterPro" id="IPR000531">
    <property type="entry name" value="Beta-barrel_TonB"/>
</dbReference>
<keyword evidence="16" id="KW-1185">Reference proteome</keyword>
<accession>A0A6M4IVN4</accession>
<dbReference type="PANTHER" id="PTHR30069">
    <property type="entry name" value="TONB-DEPENDENT OUTER MEMBRANE RECEPTOR"/>
    <property type="match status" value="1"/>
</dbReference>
<dbReference type="GO" id="GO:0015344">
    <property type="term" value="F:siderophore uptake transmembrane transporter activity"/>
    <property type="evidence" value="ECO:0007669"/>
    <property type="project" value="TreeGrafter"/>
</dbReference>
<evidence type="ECO:0000256" key="1">
    <source>
        <dbReference type="ARBA" id="ARBA00004571"/>
    </source>
</evidence>
<evidence type="ECO:0000256" key="2">
    <source>
        <dbReference type="ARBA" id="ARBA00022448"/>
    </source>
</evidence>
<dbReference type="Gene3D" id="2.170.130.10">
    <property type="entry name" value="TonB-dependent receptor, plug domain"/>
    <property type="match status" value="1"/>
</dbReference>
<sequence length="990" mass="105281">MFLPILRRAALAGRRGTAAMFGLALSIATASPLAAQATGTIVGRVVDGDNGQPVAAAQVTVAGTQFGRSTGDDGRFTLANIPSGAATITVRRIGYQLQSRPITLAAGATVTIDFTLVKSSVSLAGVVVTATGEERKKEVGNAITTVSSADFERGAVANTQQILQGRTTGVTIQANGGGPGAGGNIRLRGVNSVTQGNRPLIYVDGIRIFNGNSPTGVSSRQSVSPLNDIAAADIERIEVVKGPAATTLYGTEASGGVIQIFTKRGREGPAVWTLEASAGINSMGDFGPRSDPTRMFLRECRGANVVDGLGVAFEDATCPESGSWLQNGYLGRYSLGVRGSGSGINYAISGNLENESGVFRVGSNKTGGLRANLGFAPSKTVTLALNTSWQRRNTAMLSEGNSADAFLLNVSRGPGSNFKGTGCSTTTITCVINDTIFSKANTIGGDHFITGGTATWTPTANVTNRLSIGIDYNNNDLRTINPFGYPRTPTGQYFQTLWNRQLMTVDLASTWKQTYSKNFSGTSSVGGQLFDSRINSTDLQGDNFAGPGLPTLISASLRQITDVNQQRVINAGFFAQQMIGWRDRLFVTAGARVDGNSAFGTGFGLQTYPKLSMSYVLSDESFWPSNLIETFKFRAAVGEAGKAPGAFDASRTWNPIAAEGGLSGFTPGQLGNPNLGPERTRESEVGFDAGFWGGRLGAVFTYFNAKTSDAIINVAYPPSQGFSTNQPENVGTIKNNGIEAQLTASFEPTSWSRLETRLQYTRVKGEAVDLGGRVITIDALSRSYVQEGLPLPSYVGLKVRNPNEFGAAIVDTNQFLGQTFPDQIINPSITLTLFKNLTIDAVGEFQKGGHLLNGTGFQNSGLGIWQPCFAAQKALRAAAAGDASALAGVNAKDRMRCSIVAAQRDYSYWVESADFFKLRSVSASYDVPKRFTPGARNMTVSLAGRNLFVNTKYTGSDPETADQRTSTFSRRDYYNFSTYRTFLFSVRTSF</sequence>
<dbReference type="InterPro" id="IPR037066">
    <property type="entry name" value="Plug_dom_sf"/>
</dbReference>
<comment type="subcellular location">
    <subcellularLocation>
        <location evidence="1 10">Cell outer membrane</location>
        <topology evidence="1 10">Multi-pass membrane protein</topology>
    </subcellularLocation>
</comment>
<evidence type="ECO:0000256" key="8">
    <source>
        <dbReference type="ARBA" id="ARBA00023170"/>
    </source>
</evidence>
<reference evidence="15 16" key="1">
    <citation type="submission" date="2020-05" db="EMBL/GenBank/DDBJ databases">
        <title>Complete genome sequence of Gemmatimonas greenlandica TET16.</title>
        <authorList>
            <person name="Zeng Y."/>
        </authorList>
    </citation>
    <scope>NUCLEOTIDE SEQUENCE [LARGE SCALE GENOMIC DNA]</scope>
    <source>
        <strain evidence="15 16">TET16</strain>
    </source>
</reference>
<dbReference type="GO" id="GO:0044718">
    <property type="term" value="P:siderophore transmembrane transport"/>
    <property type="evidence" value="ECO:0007669"/>
    <property type="project" value="TreeGrafter"/>
</dbReference>
<evidence type="ECO:0000256" key="6">
    <source>
        <dbReference type="ARBA" id="ARBA00023077"/>
    </source>
</evidence>
<dbReference type="InterPro" id="IPR039426">
    <property type="entry name" value="TonB-dep_rcpt-like"/>
</dbReference>
<dbReference type="RefSeq" id="WP_171226335.1">
    <property type="nucleotide sequence ID" value="NZ_CP053085.1"/>
</dbReference>
<dbReference type="Gene3D" id="2.40.170.20">
    <property type="entry name" value="TonB-dependent receptor, beta-barrel domain"/>
    <property type="match status" value="1"/>
</dbReference>
<dbReference type="Pfam" id="PF00593">
    <property type="entry name" value="TonB_dep_Rec_b-barrel"/>
    <property type="match status" value="1"/>
</dbReference>
<evidence type="ECO:0000313" key="16">
    <source>
        <dbReference type="Proteomes" id="UP000500938"/>
    </source>
</evidence>
<evidence type="ECO:0000259" key="13">
    <source>
        <dbReference type="Pfam" id="PF00593"/>
    </source>
</evidence>
<keyword evidence="6 11" id="KW-0798">TonB box</keyword>
<proteinExistence type="inferred from homology"/>
<keyword evidence="4 10" id="KW-0812">Transmembrane</keyword>
<keyword evidence="8 15" id="KW-0675">Receptor</keyword>
<keyword evidence="3 10" id="KW-1134">Transmembrane beta strand</keyword>
<dbReference type="KEGG" id="ggr:HKW67_15970"/>
<dbReference type="EMBL" id="CP053085">
    <property type="protein sequence ID" value="QJR36902.1"/>
    <property type="molecule type" value="Genomic_DNA"/>
</dbReference>
<feature type="signal peptide" evidence="12">
    <location>
        <begin position="1"/>
        <end position="34"/>
    </location>
</feature>
<keyword evidence="9 10" id="KW-0998">Cell outer membrane</keyword>
<evidence type="ECO:0000256" key="9">
    <source>
        <dbReference type="ARBA" id="ARBA00023237"/>
    </source>
</evidence>
<dbReference type="AlphaFoldDB" id="A0A6M4IVN4"/>
<protein>
    <submittedName>
        <fullName evidence="15">TonB-dependent receptor</fullName>
    </submittedName>
</protein>
<name>A0A6M4IVN4_9BACT</name>
<evidence type="ECO:0000256" key="7">
    <source>
        <dbReference type="ARBA" id="ARBA00023136"/>
    </source>
</evidence>
<evidence type="ECO:0000256" key="12">
    <source>
        <dbReference type="SAM" id="SignalP"/>
    </source>
</evidence>
<dbReference type="GO" id="GO:0030246">
    <property type="term" value="F:carbohydrate binding"/>
    <property type="evidence" value="ECO:0007669"/>
    <property type="project" value="InterPro"/>
</dbReference>
<dbReference type="PROSITE" id="PS52016">
    <property type="entry name" value="TONB_DEPENDENT_REC_3"/>
    <property type="match status" value="1"/>
</dbReference>
<keyword evidence="2 10" id="KW-0813">Transport</keyword>
<evidence type="ECO:0000256" key="3">
    <source>
        <dbReference type="ARBA" id="ARBA00022452"/>
    </source>
</evidence>
<feature type="chain" id="PRO_5027011019" evidence="12">
    <location>
        <begin position="35"/>
        <end position="990"/>
    </location>
</feature>
<evidence type="ECO:0000256" key="4">
    <source>
        <dbReference type="ARBA" id="ARBA00022692"/>
    </source>
</evidence>
<dbReference type="InterPro" id="IPR012910">
    <property type="entry name" value="Plug_dom"/>
</dbReference>
<dbReference type="Pfam" id="PF07715">
    <property type="entry name" value="Plug"/>
    <property type="match status" value="1"/>
</dbReference>
<keyword evidence="5 12" id="KW-0732">Signal</keyword>
<dbReference type="PANTHER" id="PTHR30069:SF29">
    <property type="entry name" value="HEMOGLOBIN AND HEMOGLOBIN-HAPTOGLOBIN-BINDING PROTEIN 1-RELATED"/>
    <property type="match status" value="1"/>
</dbReference>
<evidence type="ECO:0000256" key="5">
    <source>
        <dbReference type="ARBA" id="ARBA00022729"/>
    </source>
</evidence>
<dbReference type="InterPro" id="IPR013784">
    <property type="entry name" value="Carb-bd-like_fold"/>
</dbReference>
<dbReference type="Pfam" id="PF13715">
    <property type="entry name" value="CarbopepD_reg_2"/>
    <property type="match status" value="1"/>
</dbReference>
<feature type="domain" description="TonB-dependent receptor-like beta-barrel" evidence="13">
    <location>
        <begin position="433"/>
        <end position="767"/>
    </location>
</feature>
<dbReference type="Gene3D" id="2.60.40.1120">
    <property type="entry name" value="Carboxypeptidase-like, regulatory domain"/>
    <property type="match status" value="1"/>
</dbReference>
<evidence type="ECO:0000259" key="14">
    <source>
        <dbReference type="Pfam" id="PF07715"/>
    </source>
</evidence>
<dbReference type="GO" id="GO:0009279">
    <property type="term" value="C:cell outer membrane"/>
    <property type="evidence" value="ECO:0007669"/>
    <property type="project" value="UniProtKB-SubCell"/>
</dbReference>
<evidence type="ECO:0000256" key="11">
    <source>
        <dbReference type="RuleBase" id="RU003357"/>
    </source>
</evidence>
<dbReference type="SUPFAM" id="SSF56935">
    <property type="entry name" value="Porins"/>
    <property type="match status" value="1"/>
</dbReference>
<organism evidence="15 16">
    <name type="scientific">Gemmatimonas groenlandica</name>
    <dbReference type="NCBI Taxonomy" id="2732249"/>
    <lineage>
        <taxon>Bacteria</taxon>
        <taxon>Pseudomonadati</taxon>
        <taxon>Gemmatimonadota</taxon>
        <taxon>Gemmatimonadia</taxon>
        <taxon>Gemmatimonadales</taxon>
        <taxon>Gemmatimonadaceae</taxon>
        <taxon>Gemmatimonas</taxon>
    </lineage>
</organism>
<dbReference type="InterPro" id="IPR036942">
    <property type="entry name" value="Beta-barrel_TonB_sf"/>
</dbReference>
<feature type="domain" description="TonB-dependent receptor plug" evidence="14">
    <location>
        <begin position="136"/>
        <end position="257"/>
    </location>
</feature>
<dbReference type="Proteomes" id="UP000500938">
    <property type="component" value="Chromosome"/>
</dbReference>
<dbReference type="SUPFAM" id="SSF49452">
    <property type="entry name" value="Starch-binding domain-like"/>
    <property type="match status" value="1"/>
</dbReference>